<dbReference type="GO" id="GO:0030288">
    <property type="term" value="C:outer membrane-bounded periplasmic space"/>
    <property type="evidence" value="ECO:0007669"/>
    <property type="project" value="UniProtKB-ARBA"/>
</dbReference>
<evidence type="ECO:0000313" key="6">
    <source>
        <dbReference type="EMBL" id="PPQ26091.1"/>
    </source>
</evidence>
<evidence type="ECO:0000256" key="3">
    <source>
        <dbReference type="ARBA" id="ARBA00022729"/>
    </source>
</evidence>
<dbReference type="GO" id="GO:0043190">
    <property type="term" value="C:ATP-binding cassette (ABC) transporter complex"/>
    <property type="evidence" value="ECO:0007669"/>
    <property type="project" value="InterPro"/>
</dbReference>
<dbReference type="Pfam" id="PF00496">
    <property type="entry name" value="SBP_bac_5"/>
    <property type="match status" value="1"/>
</dbReference>
<comment type="similarity">
    <text evidence="2">Belongs to the bacterial solute-binding protein 5 family.</text>
</comment>
<dbReference type="PANTHER" id="PTHR30290:SF38">
    <property type="entry name" value="D,D-DIPEPTIDE-BINDING PERIPLASMIC PROTEIN DDPA-RELATED"/>
    <property type="match status" value="1"/>
</dbReference>
<proteinExistence type="inferred from homology"/>
<dbReference type="RefSeq" id="WP_104523132.1">
    <property type="nucleotide sequence ID" value="NZ_NHRY01000274.1"/>
</dbReference>
<dbReference type="InterPro" id="IPR039424">
    <property type="entry name" value="SBP_5"/>
</dbReference>
<evidence type="ECO:0000256" key="2">
    <source>
        <dbReference type="ARBA" id="ARBA00005695"/>
    </source>
</evidence>
<evidence type="ECO:0000313" key="7">
    <source>
        <dbReference type="Proteomes" id="UP000239724"/>
    </source>
</evidence>
<comment type="caution">
    <text evidence="6">The sequence shown here is derived from an EMBL/GenBank/DDBJ whole genome shotgun (WGS) entry which is preliminary data.</text>
</comment>
<dbReference type="InterPro" id="IPR000914">
    <property type="entry name" value="SBP_5_dom"/>
</dbReference>
<dbReference type="PANTHER" id="PTHR30290">
    <property type="entry name" value="PERIPLASMIC BINDING COMPONENT OF ABC TRANSPORTER"/>
    <property type="match status" value="1"/>
</dbReference>
<evidence type="ECO:0000256" key="4">
    <source>
        <dbReference type="SAM" id="SignalP"/>
    </source>
</evidence>
<dbReference type="EMBL" id="NHRY01000274">
    <property type="protein sequence ID" value="PPQ26091.1"/>
    <property type="molecule type" value="Genomic_DNA"/>
</dbReference>
<accession>A0A2S6MUQ0</accession>
<dbReference type="Proteomes" id="UP000239724">
    <property type="component" value="Unassembled WGS sequence"/>
</dbReference>
<keyword evidence="7" id="KW-1185">Reference proteome</keyword>
<keyword evidence="3 4" id="KW-0732">Signal</keyword>
<dbReference type="Gene3D" id="3.90.76.10">
    <property type="entry name" value="Dipeptide-binding Protein, Domain 1"/>
    <property type="match status" value="1"/>
</dbReference>
<evidence type="ECO:0000259" key="5">
    <source>
        <dbReference type="Pfam" id="PF00496"/>
    </source>
</evidence>
<dbReference type="GO" id="GO:1904680">
    <property type="term" value="F:peptide transmembrane transporter activity"/>
    <property type="evidence" value="ECO:0007669"/>
    <property type="project" value="TreeGrafter"/>
</dbReference>
<dbReference type="PIRSF" id="PIRSF002741">
    <property type="entry name" value="MppA"/>
    <property type="match status" value="1"/>
</dbReference>
<dbReference type="InterPro" id="IPR030678">
    <property type="entry name" value="Peptide/Ni-bd"/>
</dbReference>
<dbReference type="SUPFAM" id="SSF53850">
    <property type="entry name" value="Periplasmic binding protein-like II"/>
    <property type="match status" value="1"/>
</dbReference>
<feature type="signal peptide" evidence="4">
    <location>
        <begin position="1"/>
        <end position="22"/>
    </location>
</feature>
<gene>
    <name evidence="6" type="ORF">CCS01_31245</name>
</gene>
<organism evidence="6 7">
    <name type="scientific">Rhodopila globiformis</name>
    <name type="common">Rhodopseudomonas globiformis</name>
    <dbReference type="NCBI Taxonomy" id="1071"/>
    <lineage>
        <taxon>Bacteria</taxon>
        <taxon>Pseudomonadati</taxon>
        <taxon>Pseudomonadota</taxon>
        <taxon>Alphaproteobacteria</taxon>
        <taxon>Acetobacterales</taxon>
        <taxon>Acetobacteraceae</taxon>
        <taxon>Rhodopila</taxon>
    </lineage>
</organism>
<sequence>MRRGLLAAGLSASLGLSGMAHAESFRCPHTGDNFVFGQAANFDTLDQMTSSTIATRNIAMNIYEALMTRDENNHPILELARAMQEAPNHLTYTFRLRQGIHFHNGKLLTSADVVASFDRYAKVGERRSTLANVDHWSAPDASTFVIHMKKVQPTFIEALSSFSAPIVIIPAEDRDVPAQQLTHPVGTGPYQLVESRPGRVVTLKRFDGYRPNTSFQQRTGLGGYKQACLDTVTFRIMPEPEARLAGLRSGELQGAENLPSTALPDLQHDKDVAVLPLKHWWIQIANPNTSTPPTDRLLVRKAIQAALDMDEVMSAAADGNYHLNVGFQYPNQRDYSDSGKDTYNLHDPDLARQYLAQAGYQGEPVVLLTNKDYPSMYNAALIVQQQLQAVGINAQMKVVDWPASVQMMQNTTEGWNLYFTAWGTQPALGALATMQLLVQPNATYKPLDGKDDRDVLAAWNDMNTLPTPEGRQQAYARMQKLVLERVYAIPFGSVTEFEAVRSNVGGFVPFRIPRMANVWLSH</sequence>
<protein>
    <recommendedName>
        <fullName evidence="5">Solute-binding protein family 5 domain-containing protein</fullName>
    </recommendedName>
</protein>
<dbReference type="GO" id="GO:0015833">
    <property type="term" value="P:peptide transport"/>
    <property type="evidence" value="ECO:0007669"/>
    <property type="project" value="TreeGrafter"/>
</dbReference>
<evidence type="ECO:0000256" key="1">
    <source>
        <dbReference type="ARBA" id="ARBA00004418"/>
    </source>
</evidence>
<dbReference type="Gene3D" id="3.10.105.10">
    <property type="entry name" value="Dipeptide-binding Protein, Domain 3"/>
    <property type="match status" value="1"/>
</dbReference>
<comment type="subcellular location">
    <subcellularLocation>
        <location evidence="1">Periplasm</location>
    </subcellularLocation>
</comment>
<dbReference type="OrthoDB" id="7318145at2"/>
<dbReference type="Gene3D" id="3.40.190.10">
    <property type="entry name" value="Periplasmic binding protein-like II"/>
    <property type="match status" value="1"/>
</dbReference>
<feature type="chain" id="PRO_5015530528" description="Solute-binding protein family 5 domain-containing protein" evidence="4">
    <location>
        <begin position="23"/>
        <end position="522"/>
    </location>
</feature>
<feature type="domain" description="Solute-binding protein family 5" evidence="5">
    <location>
        <begin position="76"/>
        <end position="426"/>
    </location>
</feature>
<dbReference type="AlphaFoldDB" id="A0A2S6MUQ0"/>
<name>A0A2S6MUQ0_RHOGL</name>
<reference evidence="6 7" key="1">
    <citation type="journal article" date="2018" name="Arch. Microbiol.">
        <title>New insights into the metabolic potential of the phototrophic purple bacterium Rhodopila globiformis DSM 161(T) from its draft genome sequence and evidence for a vanadium-dependent nitrogenase.</title>
        <authorList>
            <person name="Imhoff J.F."/>
            <person name="Rahn T."/>
            <person name="Kunzel S."/>
            <person name="Neulinger S.C."/>
        </authorList>
    </citation>
    <scope>NUCLEOTIDE SEQUENCE [LARGE SCALE GENOMIC DNA]</scope>
    <source>
        <strain evidence="6 7">DSM 161</strain>
    </source>
</reference>